<comment type="caution">
    <text evidence="2">The sequence shown here is derived from an EMBL/GenBank/DDBJ whole genome shotgun (WGS) entry which is preliminary data.</text>
</comment>
<dbReference type="InterPro" id="IPR036047">
    <property type="entry name" value="F-box-like_dom_sf"/>
</dbReference>
<evidence type="ECO:0000313" key="3">
    <source>
        <dbReference type="Proteomes" id="UP001147782"/>
    </source>
</evidence>
<dbReference type="AlphaFoldDB" id="A0A9W9SMM0"/>
<gene>
    <name evidence="2" type="ORF">N7496_003520</name>
</gene>
<dbReference type="SMART" id="SM00256">
    <property type="entry name" value="FBOX"/>
    <property type="match status" value="1"/>
</dbReference>
<dbReference type="Gene3D" id="1.20.1280.50">
    <property type="match status" value="1"/>
</dbReference>
<dbReference type="Pfam" id="PF00646">
    <property type="entry name" value="F-box"/>
    <property type="match status" value="1"/>
</dbReference>
<dbReference type="SUPFAM" id="SSF81383">
    <property type="entry name" value="F-box domain"/>
    <property type="match status" value="1"/>
</dbReference>
<proteinExistence type="predicted"/>
<reference evidence="2" key="2">
    <citation type="journal article" date="2023" name="IMA Fungus">
        <title>Comparative genomic study of the Penicillium genus elucidates a diverse pangenome and 15 lateral gene transfer events.</title>
        <authorList>
            <person name="Petersen C."/>
            <person name="Sorensen T."/>
            <person name="Nielsen M.R."/>
            <person name="Sondergaard T.E."/>
            <person name="Sorensen J.L."/>
            <person name="Fitzpatrick D.A."/>
            <person name="Frisvad J.C."/>
            <person name="Nielsen K.L."/>
        </authorList>
    </citation>
    <scope>NUCLEOTIDE SEQUENCE</scope>
    <source>
        <strain evidence="2">IBT 29864</strain>
    </source>
</reference>
<dbReference type="Proteomes" id="UP001147782">
    <property type="component" value="Unassembled WGS sequence"/>
</dbReference>
<protein>
    <recommendedName>
        <fullName evidence="1">F-box domain-containing protein</fullName>
    </recommendedName>
</protein>
<feature type="domain" description="F-box" evidence="1">
    <location>
        <begin position="16"/>
        <end position="55"/>
    </location>
</feature>
<reference evidence="2" key="1">
    <citation type="submission" date="2022-11" db="EMBL/GenBank/DDBJ databases">
        <authorList>
            <person name="Petersen C."/>
        </authorList>
    </citation>
    <scope>NUCLEOTIDE SEQUENCE</scope>
    <source>
        <strain evidence="2">IBT 29864</strain>
    </source>
</reference>
<dbReference type="OrthoDB" id="3800738at2759"/>
<dbReference type="EMBL" id="JAPZBS010000002">
    <property type="protein sequence ID" value="KAJ5381092.1"/>
    <property type="molecule type" value="Genomic_DNA"/>
</dbReference>
<dbReference type="InterPro" id="IPR001810">
    <property type="entry name" value="F-box_dom"/>
</dbReference>
<evidence type="ECO:0000313" key="2">
    <source>
        <dbReference type="EMBL" id="KAJ5381092.1"/>
    </source>
</evidence>
<dbReference type="GeneID" id="81435628"/>
<sequence length="281" mass="32088">MELPAKQPASTRALALPEIITSIMHQMDMRTLITAQRVCQTWNNLIKSSRSLQQALFFLPDDTLDPTKPRIYNNLLAEIFPSFFPHITSTSTEQTTLTSITFVSNHKPLKKYLQPEASWRQMLTTNPPIRTIGHLSYATGMMGLTWTQQKALPQKHGLRMGTLFEMLISLDRYDWNNSSIWISFGGERPVNAPSELFQTGYSLNADRINEDWQLMLHEMDFVLVSGGNTDCTDPTEVDDPEWVKSDDEVVWEGVVACYEELGVKMSGLPMETYNEGWAMWE</sequence>
<keyword evidence="3" id="KW-1185">Reference proteome</keyword>
<evidence type="ECO:0000259" key="1">
    <source>
        <dbReference type="SMART" id="SM00256"/>
    </source>
</evidence>
<organism evidence="2 3">
    <name type="scientific">Penicillium cataractarum</name>
    <dbReference type="NCBI Taxonomy" id="2100454"/>
    <lineage>
        <taxon>Eukaryota</taxon>
        <taxon>Fungi</taxon>
        <taxon>Dikarya</taxon>
        <taxon>Ascomycota</taxon>
        <taxon>Pezizomycotina</taxon>
        <taxon>Eurotiomycetes</taxon>
        <taxon>Eurotiomycetidae</taxon>
        <taxon>Eurotiales</taxon>
        <taxon>Aspergillaceae</taxon>
        <taxon>Penicillium</taxon>
    </lineage>
</organism>
<name>A0A9W9SMM0_9EURO</name>
<dbReference type="RefSeq" id="XP_056558663.1">
    <property type="nucleotide sequence ID" value="XM_056696451.1"/>
</dbReference>
<accession>A0A9W9SMM0</accession>